<comment type="caution">
    <text evidence="2">The sequence shown here is derived from an EMBL/GenBank/DDBJ whole genome shotgun (WGS) entry which is preliminary data.</text>
</comment>
<evidence type="ECO:0000259" key="1">
    <source>
        <dbReference type="Pfam" id="PF05057"/>
    </source>
</evidence>
<evidence type="ECO:0000313" key="2">
    <source>
        <dbReference type="EMBL" id="PSW06603.1"/>
    </source>
</evidence>
<organism evidence="2 3">
    <name type="scientific">Photobacterium lipolyticum</name>
    <dbReference type="NCBI Taxonomy" id="266810"/>
    <lineage>
        <taxon>Bacteria</taxon>
        <taxon>Pseudomonadati</taxon>
        <taxon>Pseudomonadota</taxon>
        <taxon>Gammaproteobacteria</taxon>
        <taxon>Vibrionales</taxon>
        <taxon>Vibrionaceae</taxon>
        <taxon>Photobacterium</taxon>
    </lineage>
</organism>
<dbReference type="AlphaFoldDB" id="A0A2T3N2M8"/>
<protein>
    <recommendedName>
        <fullName evidence="1">DUF676 domain-containing protein</fullName>
    </recommendedName>
</protein>
<dbReference type="InterPro" id="IPR029058">
    <property type="entry name" value="AB_hydrolase_fold"/>
</dbReference>
<dbReference type="Proteomes" id="UP000240904">
    <property type="component" value="Unassembled WGS sequence"/>
</dbReference>
<reference evidence="2 3" key="1">
    <citation type="submission" date="2018-03" db="EMBL/GenBank/DDBJ databases">
        <title>Whole genome sequencing of Histamine producing bacteria.</title>
        <authorList>
            <person name="Butler K."/>
        </authorList>
    </citation>
    <scope>NUCLEOTIDE SEQUENCE [LARGE SCALE GENOMIC DNA]</scope>
    <source>
        <strain evidence="2 3">DSM 16190</strain>
    </source>
</reference>
<dbReference type="PANTHER" id="PTHR42044">
    <property type="entry name" value="DUF676 DOMAIN-CONTAINING PROTEIN-RELATED"/>
    <property type="match status" value="1"/>
</dbReference>
<dbReference type="Pfam" id="PF05057">
    <property type="entry name" value="DUF676"/>
    <property type="match status" value="1"/>
</dbReference>
<dbReference type="InterPro" id="IPR007751">
    <property type="entry name" value="DUF676_lipase-like"/>
</dbReference>
<dbReference type="SUPFAM" id="SSF53474">
    <property type="entry name" value="alpha/beta-Hydrolases"/>
    <property type="match status" value="1"/>
</dbReference>
<accession>A0A2T3N2M8</accession>
<dbReference type="Gene3D" id="3.40.50.1820">
    <property type="entry name" value="alpha/beta hydrolase"/>
    <property type="match status" value="1"/>
</dbReference>
<keyword evidence="3" id="KW-1185">Reference proteome</keyword>
<feature type="domain" description="DUF676" evidence="1">
    <location>
        <begin position="241"/>
        <end position="298"/>
    </location>
</feature>
<dbReference type="PANTHER" id="PTHR42044:SF2">
    <property type="entry name" value="DUF676 DOMAIN-CONTAINING PROTEIN"/>
    <property type="match status" value="1"/>
</dbReference>
<evidence type="ECO:0000313" key="3">
    <source>
        <dbReference type="Proteomes" id="UP000240904"/>
    </source>
</evidence>
<name>A0A2T3N2M8_9GAMM</name>
<gene>
    <name evidence="2" type="ORF">C9I89_03435</name>
</gene>
<proteinExistence type="predicted"/>
<sequence length="391" mass="44372">MGAENWFQTILPASAFGIHVEITTTSESASFIFIQGNRRVIMAERDRSKKYLVFVMGEKIVRLLWWTGLKKATSIFNNKHAKLEQFIQEFLTDFAKVGFLTKVLGEKPLEPFSADDSELNEKYYDNSDRYTQALMNFFIDLPPFKKECKIKPLHPPVDVHKITPTPNETWFFLNGIGTNEDMAKVNARMLSDIFKRPITLLHNPGNGFMADLIEVMKGRAFNLNTAIAESARDHIWSELKIVKEKMRAADKEMEKSYKVVVIAHSQGGLIISNVVRMLLQDHGGNPLLNQLEVYTFASAHDQYPSSCCTDAQQHQVPFTEHFANKEDYVSQVGVLKAGSKKTVGNIYIKNGAGHLLNFHYLRDFVHGRYEGKESSRLFSLLGGCRLADAEK</sequence>
<dbReference type="EMBL" id="PYMC01000002">
    <property type="protein sequence ID" value="PSW06603.1"/>
    <property type="molecule type" value="Genomic_DNA"/>
</dbReference>